<organism evidence="1 2">
    <name type="scientific">Mycena albidolilacea</name>
    <dbReference type="NCBI Taxonomy" id="1033008"/>
    <lineage>
        <taxon>Eukaryota</taxon>
        <taxon>Fungi</taxon>
        <taxon>Dikarya</taxon>
        <taxon>Basidiomycota</taxon>
        <taxon>Agaricomycotina</taxon>
        <taxon>Agaricomycetes</taxon>
        <taxon>Agaricomycetidae</taxon>
        <taxon>Agaricales</taxon>
        <taxon>Marasmiineae</taxon>
        <taxon>Mycenaceae</taxon>
        <taxon>Mycena</taxon>
    </lineage>
</organism>
<dbReference type="Proteomes" id="UP001218218">
    <property type="component" value="Unassembled WGS sequence"/>
</dbReference>
<keyword evidence="2" id="KW-1185">Reference proteome</keyword>
<reference evidence="1" key="1">
    <citation type="submission" date="2023-03" db="EMBL/GenBank/DDBJ databases">
        <title>Massive genome expansion in bonnet fungi (Mycena s.s.) driven by repeated elements and novel gene families across ecological guilds.</title>
        <authorList>
            <consortium name="Lawrence Berkeley National Laboratory"/>
            <person name="Harder C.B."/>
            <person name="Miyauchi S."/>
            <person name="Viragh M."/>
            <person name="Kuo A."/>
            <person name="Thoen E."/>
            <person name="Andreopoulos B."/>
            <person name="Lu D."/>
            <person name="Skrede I."/>
            <person name="Drula E."/>
            <person name="Henrissat B."/>
            <person name="Morin E."/>
            <person name="Kohler A."/>
            <person name="Barry K."/>
            <person name="LaButti K."/>
            <person name="Morin E."/>
            <person name="Salamov A."/>
            <person name="Lipzen A."/>
            <person name="Mereny Z."/>
            <person name="Hegedus B."/>
            <person name="Baldrian P."/>
            <person name="Stursova M."/>
            <person name="Weitz H."/>
            <person name="Taylor A."/>
            <person name="Grigoriev I.V."/>
            <person name="Nagy L.G."/>
            <person name="Martin F."/>
            <person name="Kauserud H."/>
        </authorList>
    </citation>
    <scope>NUCLEOTIDE SEQUENCE</scope>
    <source>
        <strain evidence="1">CBHHK002</strain>
    </source>
</reference>
<evidence type="ECO:0000313" key="2">
    <source>
        <dbReference type="Proteomes" id="UP001218218"/>
    </source>
</evidence>
<sequence length="200" mass="22239">MAWSQRAAQKIPDNHQEILMAAFLREALVIRDHAIPAELRVNTDQTQVVYQQGTKTTWNEKGVKQVATTGQEEKRALTGVPSIDAAGNLLAMQAIFAGKTKNSLPGEDSRGFKEAQALGFKLEPSGNGSYWSTHATMIKLVDEIIAPHFERKKVELGLPPTQCSIWKIDTWSVQRSKLFLDEMKKKHPTIIILFIPGGCT</sequence>
<proteinExistence type="predicted"/>
<protein>
    <submittedName>
        <fullName evidence="1">Uncharacterized protein</fullName>
    </submittedName>
</protein>
<gene>
    <name evidence="1" type="ORF">DFH08DRAFT_617366</name>
</gene>
<dbReference type="EMBL" id="JARIHO010000004">
    <property type="protein sequence ID" value="KAJ7362673.1"/>
    <property type="molecule type" value="Genomic_DNA"/>
</dbReference>
<feature type="non-terminal residue" evidence="1">
    <location>
        <position position="200"/>
    </location>
</feature>
<comment type="caution">
    <text evidence="1">The sequence shown here is derived from an EMBL/GenBank/DDBJ whole genome shotgun (WGS) entry which is preliminary data.</text>
</comment>
<dbReference type="AlphaFoldDB" id="A0AAD7AM93"/>
<evidence type="ECO:0000313" key="1">
    <source>
        <dbReference type="EMBL" id="KAJ7362673.1"/>
    </source>
</evidence>
<name>A0AAD7AM93_9AGAR</name>
<accession>A0AAD7AM93</accession>